<evidence type="ECO:0000313" key="4">
    <source>
        <dbReference type="Proteomes" id="UP000004810"/>
    </source>
</evidence>
<dbReference type="EMBL" id="UYWW01000145">
    <property type="protein sequence ID" value="VDM07470.1"/>
    <property type="molecule type" value="Genomic_DNA"/>
</dbReference>
<protein>
    <submittedName>
        <fullName evidence="2">Uncharacterized protein</fullName>
    </submittedName>
</protein>
<reference evidence="4" key="1">
    <citation type="submission" date="2012-08" db="EMBL/GenBank/DDBJ databases">
        <title>The Genome Sequence of Wuchereria bancrofti.</title>
        <authorList>
            <person name="Nutman T.B."/>
            <person name="Fink D.L."/>
            <person name="Russ C."/>
            <person name="Young S."/>
            <person name="Zeng Q."/>
            <person name="Koehrsen M."/>
            <person name="Alvarado L."/>
            <person name="Berlin A."/>
            <person name="Chapman S.B."/>
            <person name="Chen Z."/>
            <person name="Freedman E."/>
            <person name="Gellesch M."/>
            <person name="Goldberg J."/>
            <person name="Griggs A."/>
            <person name="Gujja S."/>
            <person name="Heilman E.R."/>
            <person name="Heiman D."/>
            <person name="Hepburn T."/>
            <person name="Howarth C."/>
            <person name="Jen D."/>
            <person name="Larson L."/>
            <person name="Lewis B."/>
            <person name="Mehta T."/>
            <person name="Park D."/>
            <person name="Pearson M."/>
            <person name="Roberts A."/>
            <person name="Saif S."/>
            <person name="Shea T."/>
            <person name="Shenoy N."/>
            <person name="Sisk P."/>
            <person name="Stolte C."/>
            <person name="Sykes S."/>
            <person name="Walk T."/>
            <person name="White J."/>
            <person name="Yandava C."/>
            <person name="Haas B."/>
            <person name="Henn M.R."/>
            <person name="Nusbaum C."/>
            <person name="Birren B."/>
        </authorList>
    </citation>
    <scope>NUCLEOTIDE SEQUENCE [LARGE SCALE GENOMIC DNA]</scope>
    <source>
        <strain evidence="4">NA</strain>
    </source>
</reference>
<keyword evidence="5" id="KW-1185">Reference proteome</keyword>
<name>J9FGU9_WUCBA</name>
<evidence type="ECO:0000256" key="1">
    <source>
        <dbReference type="SAM" id="Phobius"/>
    </source>
</evidence>
<dbReference type="InParanoid" id="J9FGU9"/>
<sequence length="406" mass="47211">MLHLLTVIQARDCNIRNYLDLNYFHAINDSSSIVGVTSACTIFIMPDSLIPNSNFLKELKLIDSDRRKVCYGVNIHILQSRQLIVLFLRQARFAVVVSCDWKFSGKLFYCNPDDVSRLLFIYEHQKTCTNLILFDKGFSFFCALSDNMLEKITYFNSEPHIKFIRTRSTSLFLKENSNIVLITNDTSSRAGFYEMNIFDNVYVEQLANDDIYKSKAQLTIGLLESKKYAVSFTEIHKKNSENISLQRDLANYITMYQTKIVNQTEWYCIARFDESGYMDAKRYKSPNFEEFVLMLYENIVESKTRMNIFKESVVRYEIIDEVRFNYAIRAVILMIPILSVLPAAIILIELPVQDLNKSPAGPGFVETLLKFLEFWQLTLITVRKESVEKLRCNNAYFDPDVSIVEL</sequence>
<gene>
    <name evidence="3" type="ORF">WBA_LOCUS856</name>
    <name evidence="2" type="ORF">WUBG_00211</name>
</gene>
<evidence type="ECO:0000313" key="2">
    <source>
        <dbReference type="EMBL" id="EJW88882.1"/>
    </source>
</evidence>
<keyword evidence="1" id="KW-0812">Transmembrane</keyword>
<dbReference type="EMBL" id="ADBV01000029">
    <property type="protein sequence ID" value="EJW88882.1"/>
    <property type="molecule type" value="Genomic_DNA"/>
</dbReference>
<reference evidence="3 5" key="3">
    <citation type="submission" date="2018-11" db="EMBL/GenBank/DDBJ databases">
        <authorList>
            <consortium name="Pathogen Informatics"/>
        </authorList>
    </citation>
    <scope>NUCLEOTIDE SEQUENCE [LARGE SCALE GENOMIC DNA]</scope>
</reference>
<proteinExistence type="predicted"/>
<dbReference type="Proteomes" id="UP000270924">
    <property type="component" value="Unassembled WGS sequence"/>
</dbReference>
<keyword evidence="1" id="KW-1133">Transmembrane helix</keyword>
<accession>J9FGU9</accession>
<dbReference type="AlphaFoldDB" id="J9FGU9"/>
<dbReference type="OrthoDB" id="5823559at2759"/>
<evidence type="ECO:0000313" key="5">
    <source>
        <dbReference type="Proteomes" id="UP000270924"/>
    </source>
</evidence>
<feature type="transmembrane region" description="Helical" evidence="1">
    <location>
        <begin position="326"/>
        <end position="348"/>
    </location>
</feature>
<organism evidence="2 4">
    <name type="scientific">Wuchereria bancrofti</name>
    <dbReference type="NCBI Taxonomy" id="6293"/>
    <lineage>
        <taxon>Eukaryota</taxon>
        <taxon>Metazoa</taxon>
        <taxon>Ecdysozoa</taxon>
        <taxon>Nematoda</taxon>
        <taxon>Chromadorea</taxon>
        <taxon>Rhabditida</taxon>
        <taxon>Spirurina</taxon>
        <taxon>Spiruromorpha</taxon>
        <taxon>Filarioidea</taxon>
        <taxon>Onchocercidae</taxon>
        <taxon>Wuchereria</taxon>
    </lineage>
</organism>
<dbReference type="OMA" id="KLFYCNP"/>
<reference evidence="2" key="2">
    <citation type="submission" date="2012-08" db="EMBL/GenBank/DDBJ databases">
        <title>The Genome Sequence of Wuchereria bancrofti.</title>
        <authorList>
            <consortium name="The Broad Institute Genome Sequencing Platform"/>
            <consortium name="Broad Institute Genome Sequencing Center for Infectious Disease"/>
            <person name="Nutman T.B."/>
            <person name="Fink D.L."/>
            <person name="Russ C."/>
            <person name="Young S."/>
            <person name="Zeng Q."/>
            <person name="Koehrsen M."/>
            <person name="Alvarado L."/>
            <person name="Berlin A."/>
            <person name="Borenstein D."/>
            <person name="Chapman S.B."/>
            <person name="Chen Z."/>
            <person name="Engels R."/>
            <person name="Freedman E."/>
            <person name="Gellesch M."/>
            <person name="Goldberg J."/>
            <person name="Griggs A."/>
            <person name="Gujja S."/>
            <person name="Heilman E.R."/>
            <person name="Heiman D."/>
            <person name="Hepburn T."/>
            <person name="Howarth C."/>
            <person name="Jen D."/>
            <person name="Larson L."/>
            <person name="Lewis B."/>
            <person name="Mehta T."/>
            <person name="Park D."/>
            <person name="Pearson M."/>
            <person name="Richards J."/>
            <person name="Roberts A."/>
            <person name="Saif S."/>
            <person name="Shea T."/>
            <person name="Shenoy N."/>
            <person name="Sisk P."/>
            <person name="Stolte C."/>
            <person name="Sykes S."/>
            <person name="Walk T."/>
            <person name="White J."/>
            <person name="Yandava C."/>
            <person name="Haas B."/>
            <person name="Henn M.R."/>
            <person name="Nusbaum C."/>
            <person name="Birren B."/>
        </authorList>
    </citation>
    <scope>NUCLEOTIDE SEQUENCE</scope>
</reference>
<dbReference type="Proteomes" id="UP000004810">
    <property type="component" value="Unassembled WGS sequence"/>
</dbReference>
<keyword evidence="1" id="KW-0472">Membrane</keyword>
<evidence type="ECO:0000313" key="3">
    <source>
        <dbReference type="EMBL" id="VDM07470.1"/>
    </source>
</evidence>